<dbReference type="SMART" id="SM00912">
    <property type="entry name" value="Haemagg_act"/>
    <property type="match status" value="1"/>
</dbReference>
<evidence type="ECO:0000256" key="3">
    <source>
        <dbReference type="ARBA" id="ARBA00022729"/>
    </source>
</evidence>
<evidence type="ECO:0000259" key="5">
    <source>
        <dbReference type="SMART" id="SM00912"/>
    </source>
</evidence>
<protein>
    <submittedName>
        <fullName evidence="6">Filamentous hemagglutinin family protein</fullName>
    </submittedName>
</protein>
<keyword evidence="3 4" id="KW-0732">Signal</keyword>
<evidence type="ECO:0000313" key="7">
    <source>
        <dbReference type="Proteomes" id="UP001524499"/>
    </source>
</evidence>
<reference evidence="6 7" key="1">
    <citation type="submission" date="2022-07" db="EMBL/GenBank/DDBJ databases">
        <title>Methylomonas rivi sp. nov., Methylomonas rosea sp. nov., Methylomonas aureus sp. nov. and Methylomonas subterranea sp. nov., four novel methanotrophs isolated from a freshwater creek and the deep terrestrial subsurface.</title>
        <authorList>
            <person name="Abin C."/>
            <person name="Sankaranarayanan K."/>
            <person name="Garner C."/>
            <person name="Sindelar R."/>
            <person name="Kotary K."/>
            <person name="Garner R."/>
            <person name="Barclay S."/>
            <person name="Lawson P."/>
            <person name="Krumholz L."/>
        </authorList>
    </citation>
    <scope>NUCLEOTIDE SEQUENCE [LARGE SCALE GENOMIC DNA]</scope>
    <source>
        <strain evidence="6 7">SURF-2</strain>
    </source>
</reference>
<organism evidence="6 7">
    <name type="scientific">Methylomonas subterranea</name>
    <dbReference type="NCBI Taxonomy" id="2952225"/>
    <lineage>
        <taxon>Bacteria</taxon>
        <taxon>Pseudomonadati</taxon>
        <taxon>Pseudomonadota</taxon>
        <taxon>Gammaproteobacteria</taxon>
        <taxon>Methylococcales</taxon>
        <taxon>Methylococcaceae</taxon>
        <taxon>Methylomonas</taxon>
    </lineage>
</organism>
<accession>A0ABT1TDL7</accession>
<keyword evidence="2" id="KW-0964">Secreted</keyword>
<keyword evidence="7" id="KW-1185">Reference proteome</keyword>
<dbReference type="Gene3D" id="2.160.20.10">
    <property type="entry name" value="Single-stranded right-handed beta-helix, Pectin lyase-like"/>
    <property type="match status" value="1"/>
</dbReference>
<dbReference type="EMBL" id="JANIBJ010000007">
    <property type="protein sequence ID" value="MCQ8103515.1"/>
    <property type="molecule type" value="Genomic_DNA"/>
</dbReference>
<dbReference type="RefSeq" id="WP_256601219.1">
    <property type="nucleotide sequence ID" value="NZ_JANIBJ010000007.1"/>
</dbReference>
<dbReference type="SUPFAM" id="SSF51126">
    <property type="entry name" value="Pectin lyase-like"/>
    <property type="match status" value="1"/>
</dbReference>
<sequence length="3548" mass="364392">MAYRQQNKHSKPTDFRLNTLAACIKTAVTGGMLMSFATPVCAELPVPSAVWASMGGAIASVNPAGTAMHIEQQTDRVILNWDKFNVSAGNSVNFQQPSSSSIALNKIHQADPSQILGTVSANGQLYLVNNNGFVFGKDSRVNARGLVASTLDISEETLRAGISKRSGIDQQAALEGNGDFYQRDGNGNFKLDADGNKIPVKILTEAGAKISSTEGGRILIIAPSIENRGDVSSAGGQVVMAAATDKVYLQEAPLPSEDPNADPVANSDVRGLLVEVKTGGKVENLGNISADRGNVTLVGFAVNQNGRVSATTATNVNGTIRLLARENGTAQLIAGKTQLIPGSTTRVADNGDGLGTSARVSFGENSKTEILPEVEYGVETRTVQGSAPVEVVVEKTAIDAQPQPQSRIEAVGHKVHVKSGANITAPGGKVELTATRAPANPVADNSAVNDSRVLIDSGARIDVSGIDTVTRSMESNVIEVELRNFELKDAPLQKDGVLKNEKVSIDIRQGSPLTDIGPTVAGIKRTIAERLTEGGDIVLRSEGDVIVEKGAVLDVSGGFITYLDGYINTSKLISNGRLIDIGVADPLRRYDGIYGQYTDSSEKWGAAATRTWYASGPFSLGRFERGYVEGKNAGSLTIRANQVVLEGQLLAKAVNGRYQREIADQARGGILNINTRFNDNNVQSVEFTTTPAQPLNLGIDDVLPGGYGNVLAFQAGSLLSGGFSDVSINSNGKITVNRNVDLRLADGGSVTAANGSVEHVGGSLRLVGGQIDIQGRISGAGARVDLNTVLVTPAANVNGDIVIGPAAVVDLQGNWVNDFVTPANLDGKSIAIEGGKFSATMAGASGGSLLLQKGSVIDVSGGAQVRADRTLRAGKAGSVTLVAKPEVENVGANIELRGLINGYGIGQGGRFVLVANSVRVRREEELDNSPGIKPLQLTADFFGRGGFADYEIGANLNGLSVESGAVINLSQSNRILNNSFLQQANAAGIAGFSRVGRLAEQFRAAGSLKLSSDHSAGSNPAANLTLAQGAAIVADPLSKIELVSDSGLIVDGRIQTAGGSVQLSIIPDQSNLDPQYQATQGIWLGANARINVAGSARVMTDALGRRYGEVFDGGSVVIDAQRGFFASQAGSLINVSGTQALLDVPVINAGGVGATYRATQIGSNAGNIDITTAEGAFMAGGMLARAGAAPGAAGGSLTLILNSDNRSDPEPLSSSFPAAARTILITQQQQTVLSGGFARPGDALPQAENGKAYLSVAQIDAGGFASLALATQGVNGDNNVLYDNGEIRFVGDIQLNLANRIALDSVKLGWQRQNAGDSGLVSLNAASVALGSDLQRQPSWQPSAGDGHLKVNAKLIDLIGGMTTLGFNRVDLTAANDIRLKGIRVDSNELDFVGQFKTYSQLNLTAAQVYPTSLTDFTLAVAGDPDGSVTIAHSGAKAGQVYSAMGKLTISAPNIQQNGTLLAPLGEINLQAGKNIGFGGQSLTSVSAAGKIIPLGVTQGGLEWMLPLAGTGGNMNVVNPDIKPADFDKKFIFESPRKKITVSADKIQREEGALVDLSGGGDLLAYEFIPGDGGTLDVLDSNGVFAILPGFNGYAPYDPSTFPASGLQIGERIYLSAGSGVAAGFYTLLPARYALLRGAFLVTPLASNNVVEGSSRSRVDGAAIVSGYRGFSDTGYRDQRWSEFVVEAGGIAKTRSEYNLSYASQFFAKQAESRELAIPRQVQDAGQLVLNAKTALELVNVMAEVGAGGRGGLVDVVAEKLAIGSTADTGDIELSAADIDKFNVNSLLLGAVRSFDPLTGHISLDVRAKTVTVAENTEIVIPELMLAATDRVELLAGSRIDTSAGSGRDQTVSTLEVTGDGALLRVSAGAQANVLRSGNAGAKGDLLMRAGATISAGSGSVLMESSRTTKMDGELALAGGALKLVAESINLGETDDSLSGLSLDNAILSGLTAKQTVLSSRGMVNIYGELPQTGGDGLAFGFGDLVIDAHGLAGKNNAGDQVVLNADHFTLTNTHANTAPAHGDGSGSLLINANQVVLADGKYSLSGFSDIRFNVAERVLGSGNAVLTSLANLTVDTPVMTAENGAATSILLPGRTLAFGPGLTEAAAQGQGIAGQLWLEADSIDLNTTLIYRSGRVSLNALTGDIALGEQALVDVGGSVVAAGLSGLVAVNAGSIAFNAWQGDIATHADSRLLLNAGHAKAQAGELALRAIQGVADLHGIIEAQGAEKALGGSLSVDSQTLAAGGFGAWIDRFAQAGFSGGIDFRLRSGDLTVGADESIEAGRIQLAADSGAVNVAGTLDARGGQGGSIGLAAEDAIGVLDGAKLLAGAIAENGAGGKVWLSSIDDRQNPDGAGIVIQSAAGIDVSANGDGKAGEVVLRAERVGNDIAVADIADGVIVGTDAVQLEAVRIYDYSVLNQTALDTIQSHTQQYMDAAYPLVSARFGNGYQLLPGVEVRSSGDLTLSAQWDLSGWRYGPDALPGVLTLRAGGDLMLNQSLSDGFVQGFIDTVDFGPIGISDMLQSGRSWSFNLIAGADIGAADNLALQMPAAISAPAAKGDLKLAAGVKLRTGTGDIVARAARDIVLANANSVIYTAGRPDDANRWGSGGETFGVFFYAEYPLEGGDIDLRAGRNFEAKPAQQLLSEALVRTGNWSRNTDHTGERPTAWGVALGVNEANPDFVANHQQSVASFGGGNVNIKVGGNVNDLSVSVSSSGKQVGAKADPNNPGSLDFISNELLINNGGSLQLTAGGDINGGVFYVDGNSASLTAGGSFKAGDNTLPGQHNLKPIVALGDTDFSVTAGRSLALEALVDPFFATLPTKTSDVEGISNRFFRYGADSSVSLLALSGDISLENDSARLNAGANTQLLGDANSLAYPASLHIAALYGDLSFNKGLTLVPSALGALTMYAGGQLTGNADIHLSDADPVLLPTAVLPSSTSDELLRITNLLNPKIGGSDSHAARPLHTDDPNPVLISTGTGNIGSRDLNLAFYLNKPTEVSAGKDIVKTLFSIQHNRDGAVSVIQANRDINFPVTFNRLNGIIDEVNQGLEVAGPGQLTVLAGRDVNLGASLGVVSTGNQGNPALAEEGANISVIAGLAKGGIDAPGFAAGFVYGNPLFADMAQRVGADADLARRFRAEMQALTGQQLDTQQALAAFESLSQARRDAISSSLGLEGVTGGEQCFRQQLLTEMRTITGDQSLTFDGATAAYAGLSDAQKLRVSGKLVGAAQPMYTYIIKRAAIDLARAGVKQDQDANELKLLAAVEALFPKTTVLNGNSQYSTDPLRGVITLGGASAGSILDAGYRNAGSRPSEGDIAMFLSTIQTRDGGEVAVFAPAGGILVGLATSNIGLQKGDDQLGIIVNKQGNANLIARDDIDVNVSRVVTLGGGSILGGSTENDFDAGRAPQTALAAPPLKVSYDAIGQVVLEVAPLLAGGGARATGRGDITLFAPRGIIDAGEAGIAGNNVILAATAIMGANNISFGQSATGVPAAPTGGIAAGLAGVGNVAAAVSKAVESSTDMSKDAANSLAKAAGGMGILSVEVIGFGDDG</sequence>
<evidence type="ECO:0000256" key="1">
    <source>
        <dbReference type="ARBA" id="ARBA00004613"/>
    </source>
</evidence>
<dbReference type="PANTHER" id="PTHR12338">
    <property type="entry name" value="AUTOTRANSPORTER"/>
    <property type="match status" value="1"/>
</dbReference>
<feature type="signal peptide" evidence="4">
    <location>
        <begin position="1"/>
        <end position="42"/>
    </location>
</feature>
<dbReference type="InterPro" id="IPR012334">
    <property type="entry name" value="Pectin_lyas_fold"/>
</dbReference>
<comment type="caution">
    <text evidence="6">The sequence shown here is derived from an EMBL/GenBank/DDBJ whole genome shotgun (WGS) entry which is preliminary data.</text>
</comment>
<dbReference type="Proteomes" id="UP001524499">
    <property type="component" value="Unassembled WGS sequence"/>
</dbReference>
<comment type="subcellular location">
    <subcellularLocation>
        <location evidence="1">Secreted</location>
    </subcellularLocation>
</comment>
<feature type="domain" description="Filamentous haemagglutinin FhaB/tRNA nuclease CdiA-like TPS" evidence="5">
    <location>
        <begin position="49"/>
        <end position="157"/>
    </location>
</feature>
<evidence type="ECO:0000313" key="6">
    <source>
        <dbReference type="EMBL" id="MCQ8103515.1"/>
    </source>
</evidence>
<feature type="chain" id="PRO_5047096973" evidence="4">
    <location>
        <begin position="43"/>
        <end position="3548"/>
    </location>
</feature>
<proteinExistence type="predicted"/>
<evidence type="ECO:0000256" key="4">
    <source>
        <dbReference type="SAM" id="SignalP"/>
    </source>
</evidence>
<gene>
    <name evidence="6" type="ORF">NP590_05300</name>
</gene>
<dbReference type="InterPro" id="IPR021026">
    <property type="entry name" value="Filamn_hemagglutn_DUF3739"/>
</dbReference>
<dbReference type="Pfam" id="PF05860">
    <property type="entry name" value="TPS"/>
    <property type="match status" value="1"/>
</dbReference>
<dbReference type="Pfam" id="PF12545">
    <property type="entry name" value="DUF3739"/>
    <property type="match status" value="1"/>
</dbReference>
<dbReference type="InterPro" id="IPR008638">
    <property type="entry name" value="FhaB/CdiA-like_TPS"/>
</dbReference>
<dbReference type="InterPro" id="IPR050909">
    <property type="entry name" value="Bact_Autotransporter_VF"/>
</dbReference>
<dbReference type="PANTHER" id="PTHR12338:SF8">
    <property type="entry name" value="HEME_HEMOPEXIN-BINDING PROTEIN"/>
    <property type="match status" value="1"/>
</dbReference>
<dbReference type="NCBIfam" id="TIGR01901">
    <property type="entry name" value="adhes_NPXG"/>
    <property type="match status" value="1"/>
</dbReference>
<dbReference type="InterPro" id="IPR011050">
    <property type="entry name" value="Pectin_lyase_fold/virulence"/>
</dbReference>
<name>A0ABT1TDL7_9GAMM</name>
<evidence type="ECO:0000256" key="2">
    <source>
        <dbReference type="ARBA" id="ARBA00022525"/>
    </source>
</evidence>